<feature type="domain" description="HTH cro/C1-type" evidence="2">
    <location>
        <begin position="28"/>
        <end position="72"/>
    </location>
</feature>
<dbReference type="Gene3D" id="1.10.260.40">
    <property type="entry name" value="lambda repressor-like DNA-binding domains"/>
    <property type="match status" value="1"/>
</dbReference>
<dbReference type="PROSITE" id="PS50943">
    <property type="entry name" value="HTH_CROC1"/>
    <property type="match status" value="1"/>
</dbReference>
<dbReference type="EMBL" id="FUZA01000006">
    <property type="protein sequence ID" value="SKC11208.1"/>
    <property type="molecule type" value="Genomic_DNA"/>
</dbReference>
<reference evidence="4" key="1">
    <citation type="submission" date="2017-02" db="EMBL/GenBank/DDBJ databases">
        <authorList>
            <person name="Varghese N."/>
            <person name="Submissions S."/>
        </authorList>
    </citation>
    <scope>NUCLEOTIDE SEQUENCE [LARGE SCALE GENOMIC DNA]</scope>
    <source>
        <strain evidence="4">DSM 22270</strain>
    </source>
</reference>
<dbReference type="InterPro" id="IPR013430">
    <property type="entry name" value="Toxin_antidote_HigA"/>
</dbReference>
<evidence type="ECO:0000313" key="4">
    <source>
        <dbReference type="Proteomes" id="UP000190897"/>
    </source>
</evidence>
<dbReference type="GO" id="GO:0003677">
    <property type="term" value="F:DNA binding"/>
    <property type="evidence" value="ECO:0007669"/>
    <property type="project" value="UniProtKB-KW"/>
</dbReference>
<dbReference type="SUPFAM" id="SSF47413">
    <property type="entry name" value="lambda repressor-like DNA-binding domains"/>
    <property type="match status" value="1"/>
</dbReference>
<dbReference type="OrthoDB" id="3174593at2"/>
<organism evidence="3 4">
    <name type="scientific">Dyadobacter psychrophilus</name>
    <dbReference type="NCBI Taxonomy" id="651661"/>
    <lineage>
        <taxon>Bacteria</taxon>
        <taxon>Pseudomonadati</taxon>
        <taxon>Bacteroidota</taxon>
        <taxon>Cytophagia</taxon>
        <taxon>Cytophagales</taxon>
        <taxon>Spirosomataceae</taxon>
        <taxon>Dyadobacter</taxon>
    </lineage>
</organism>
<keyword evidence="4" id="KW-1185">Reference proteome</keyword>
<keyword evidence="1" id="KW-0238">DNA-binding</keyword>
<dbReference type="Pfam" id="PF01381">
    <property type="entry name" value="HTH_3"/>
    <property type="match status" value="1"/>
</dbReference>
<proteinExistence type="predicted"/>
<dbReference type="STRING" id="651661.SAMN05660293_04370"/>
<dbReference type="InterPro" id="IPR001387">
    <property type="entry name" value="Cro/C1-type_HTH"/>
</dbReference>
<protein>
    <submittedName>
        <fullName evidence="3">Addiction module antidote protein, HigA family</fullName>
    </submittedName>
</protein>
<gene>
    <name evidence="3" type="ORF">SAMN05660293_04370</name>
</gene>
<dbReference type="NCBIfam" id="TIGR02607">
    <property type="entry name" value="antidote_HigA"/>
    <property type="match status" value="1"/>
</dbReference>
<evidence type="ECO:0000256" key="1">
    <source>
        <dbReference type="ARBA" id="ARBA00023125"/>
    </source>
</evidence>
<dbReference type="Proteomes" id="UP000190897">
    <property type="component" value="Unassembled WGS sequence"/>
</dbReference>
<dbReference type="AlphaFoldDB" id="A0A1T5GS67"/>
<accession>A0A1T5GS67</accession>
<dbReference type="PANTHER" id="PTHR36924:SF1">
    <property type="entry name" value="ANTITOXIN HIGA-1"/>
    <property type="match status" value="1"/>
</dbReference>
<evidence type="ECO:0000259" key="2">
    <source>
        <dbReference type="PROSITE" id="PS50943"/>
    </source>
</evidence>
<sequence length="110" mass="12137">MAIFDPAHPGELIRETLDGLREEGYQFTIEQVASSLGTTRKTLSAIINGKSNLSPEMAVRLAAGFPNTTAEFWMKVQQNFDLAKAKSKIDTSVIKPLWNSKEAGYHPAKN</sequence>
<dbReference type="CDD" id="cd00093">
    <property type="entry name" value="HTH_XRE"/>
    <property type="match status" value="1"/>
</dbReference>
<dbReference type="SMART" id="SM00530">
    <property type="entry name" value="HTH_XRE"/>
    <property type="match status" value="1"/>
</dbReference>
<evidence type="ECO:0000313" key="3">
    <source>
        <dbReference type="EMBL" id="SKC11208.1"/>
    </source>
</evidence>
<name>A0A1T5GS67_9BACT</name>
<dbReference type="InterPro" id="IPR010982">
    <property type="entry name" value="Lambda_DNA-bd_dom_sf"/>
</dbReference>
<dbReference type="RefSeq" id="WP_082216839.1">
    <property type="nucleotide sequence ID" value="NZ_FUZA01000006.1"/>
</dbReference>
<dbReference type="PANTHER" id="PTHR36924">
    <property type="entry name" value="ANTITOXIN HIGA-1"/>
    <property type="match status" value="1"/>
</dbReference>